<dbReference type="InterPro" id="IPR051450">
    <property type="entry name" value="Gfo/Idh/MocA_Oxidoreductases"/>
</dbReference>
<protein>
    <submittedName>
        <fullName evidence="3">Gfo/Idh/MocA family oxidoreductase</fullName>
    </submittedName>
</protein>
<sequence length="335" mass="37291">MIRIAVIGFGYWGPNLVRNFSSFDACQVKTVVDTSESRLALAKKRYPALETTQSVEAVLRDPAIDAVAIALPVSLHYPVAKMALEHGKHVLLEKPMTATSQQALALIDLAEHHRKVLMVDHTFLYTGAVQKMQSLIAQGELGDIQYFDSVRINLGLFQHDINVIWDLAAHDLSILHYLVPDSASSVIATGISHTPNQIENIAYLTLYYPSNLIAHFSLSWTSPVKIRKILIGGTKKMLVYDDLEPTEKVKVYDTGYTMNSYEERNQLLVDYRIGDVHIPKVQMTEALQGVAEDFLQAMLEGTEPVSNFRTGLAVVKMLEAADASIKQRGREVQIA</sequence>
<dbReference type="AlphaFoldDB" id="A0A9D5JVL7"/>
<accession>A0A9D5JVL7</accession>
<evidence type="ECO:0000259" key="1">
    <source>
        <dbReference type="Pfam" id="PF01408"/>
    </source>
</evidence>
<dbReference type="PANTHER" id="PTHR43377:SF6">
    <property type="entry name" value="GFO_IDH_MOCA-LIKE OXIDOREDUCTASE N-TERMINAL DOMAIN-CONTAINING PROTEIN"/>
    <property type="match status" value="1"/>
</dbReference>
<dbReference type="SUPFAM" id="SSF55347">
    <property type="entry name" value="Glyceraldehyde-3-phosphate dehydrogenase-like, C-terminal domain"/>
    <property type="match status" value="1"/>
</dbReference>
<dbReference type="InterPro" id="IPR036291">
    <property type="entry name" value="NAD(P)-bd_dom_sf"/>
</dbReference>
<gene>
    <name evidence="3" type="ORF">GF339_10290</name>
</gene>
<dbReference type="Proteomes" id="UP000649604">
    <property type="component" value="Unassembled WGS sequence"/>
</dbReference>
<dbReference type="Gene3D" id="3.30.360.10">
    <property type="entry name" value="Dihydrodipicolinate Reductase, domain 2"/>
    <property type="match status" value="1"/>
</dbReference>
<feature type="domain" description="GFO/IDH/MocA-like oxidoreductase" evidence="2">
    <location>
        <begin position="129"/>
        <end position="238"/>
    </location>
</feature>
<dbReference type="PANTHER" id="PTHR43377">
    <property type="entry name" value="BILIVERDIN REDUCTASE A"/>
    <property type="match status" value="1"/>
</dbReference>
<dbReference type="Pfam" id="PF01408">
    <property type="entry name" value="GFO_IDH_MocA"/>
    <property type="match status" value="1"/>
</dbReference>
<proteinExistence type="predicted"/>
<evidence type="ECO:0000259" key="2">
    <source>
        <dbReference type="Pfam" id="PF22725"/>
    </source>
</evidence>
<reference evidence="3" key="1">
    <citation type="submission" date="2019-11" db="EMBL/GenBank/DDBJ databases">
        <title>Microbial mats filling the niche in hypersaline microbial mats.</title>
        <authorList>
            <person name="Wong H.L."/>
            <person name="Macleod F.I."/>
            <person name="White R.A. III"/>
            <person name="Burns B.P."/>
        </authorList>
    </citation>
    <scope>NUCLEOTIDE SEQUENCE</scope>
    <source>
        <strain evidence="3">Rbin_158</strain>
    </source>
</reference>
<evidence type="ECO:0000313" key="3">
    <source>
        <dbReference type="EMBL" id="MBD3324964.1"/>
    </source>
</evidence>
<dbReference type="Gene3D" id="3.40.50.720">
    <property type="entry name" value="NAD(P)-binding Rossmann-like Domain"/>
    <property type="match status" value="1"/>
</dbReference>
<comment type="caution">
    <text evidence="3">The sequence shown here is derived from an EMBL/GenBank/DDBJ whole genome shotgun (WGS) entry which is preliminary data.</text>
</comment>
<evidence type="ECO:0000313" key="4">
    <source>
        <dbReference type="Proteomes" id="UP000649604"/>
    </source>
</evidence>
<feature type="domain" description="Gfo/Idh/MocA-like oxidoreductase N-terminal" evidence="1">
    <location>
        <begin position="2"/>
        <end position="121"/>
    </location>
</feature>
<organism evidence="3 4">
    <name type="scientific">candidate division KSB3 bacterium</name>
    <dbReference type="NCBI Taxonomy" id="2044937"/>
    <lineage>
        <taxon>Bacteria</taxon>
        <taxon>candidate division KSB3</taxon>
    </lineage>
</organism>
<dbReference type="GO" id="GO:0000166">
    <property type="term" value="F:nucleotide binding"/>
    <property type="evidence" value="ECO:0007669"/>
    <property type="project" value="InterPro"/>
</dbReference>
<dbReference type="EMBL" id="WJJP01000326">
    <property type="protein sequence ID" value="MBD3324964.1"/>
    <property type="molecule type" value="Genomic_DNA"/>
</dbReference>
<dbReference type="InterPro" id="IPR000683">
    <property type="entry name" value="Gfo/Idh/MocA-like_OxRdtase_N"/>
</dbReference>
<name>A0A9D5JVL7_9BACT</name>
<dbReference type="InterPro" id="IPR055170">
    <property type="entry name" value="GFO_IDH_MocA-like_dom"/>
</dbReference>
<dbReference type="SUPFAM" id="SSF51735">
    <property type="entry name" value="NAD(P)-binding Rossmann-fold domains"/>
    <property type="match status" value="1"/>
</dbReference>
<dbReference type="Pfam" id="PF22725">
    <property type="entry name" value="GFO_IDH_MocA_C3"/>
    <property type="match status" value="1"/>
</dbReference>